<dbReference type="AlphaFoldDB" id="A0A6G0TUC4"/>
<reference evidence="1 2" key="1">
    <citation type="submission" date="2019-08" db="EMBL/GenBank/DDBJ databases">
        <title>The genome of the soybean aphid Biotype 1, its phylome, world population structure and adaptation to the North American continent.</title>
        <authorList>
            <person name="Giordano R."/>
            <person name="Donthu R.K."/>
            <person name="Hernandez A.G."/>
            <person name="Wright C.L."/>
            <person name="Zimin A.V."/>
        </authorList>
    </citation>
    <scope>NUCLEOTIDE SEQUENCE [LARGE SCALE GENOMIC DNA]</scope>
    <source>
        <tissue evidence="1">Whole aphids</tissue>
    </source>
</reference>
<dbReference type="Proteomes" id="UP000475862">
    <property type="component" value="Unassembled WGS sequence"/>
</dbReference>
<sequence>MSSTITIDSSSILKTHSEYLKSKSCRIFANYFIVQDSYFINFLDKEEENEHILSLYSTSPLLAPERSMNVITFNITIVLFCASAIRCKCVYLKNGFTLNVSTKLTIKGYKSSKPIDICQDFNIYNRDQCTLYMLEFEILYNSEIKTNKNKRESFPVNDGGTLHICLWYKYRLIGRSGNPLGEKYAVNAVNITTEP</sequence>
<protein>
    <submittedName>
        <fullName evidence="1">Uncharacterized protein</fullName>
    </submittedName>
</protein>
<gene>
    <name evidence="1" type="ORF">AGLY_005513</name>
</gene>
<organism evidence="1 2">
    <name type="scientific">Aphis glycines</name>
    <name type="common">Soybean aphid</name>
    <dbReference type="NCBI Taxonomy" id="307491"/>
    <lineage>
        <taxon>Eukaryota</taxon>
        <taxon>Metazoa</taxon>
        <taxon>Ecdysozoa</taxon>
        <taxon>Arthropoda</taxon>
        <taxon>Hexapoda</taxon>
        <taxon>Insecta</taxon>
        <taxon>Pterygota</taxon>
        <taxon>Neoptera</taxon>
        <taxon>Paraneoptera</taxon>
        <taxon>Hemiptera</taxon>
        <taxon>Sternorrhyncha</taxon>
        <taxon>Aphidomorpha</taxon>
        <taxon>Aphidoidea</taxon>
        <taxon>Aphididae</taxon>
        <taxon>Aphidini</taxon>
        <taxon>Aphis</taxon>
        <taxon>Aphis</taxon>
    </lineage>
</organism>
<proteinExistence type="predicted"/>
<dbReference type="EMBL" id="VYZN01000015">
    <property type="protein sequence ID" value="KAE9538931.1"/>
    <property type="molecule type" value="Genomic_DNA"/>
</dbReference>
<name>A0A6G0TUC4_APHGL</name>
<evidence type="ECO:0000313" key="2">
    <source>
        <dbReference type="Proteomes" id="UP000475862"/>
    </source>
</evidence>
<accession>A0A6G0TUC4</accession>
<keyword evidence="2" id="KW-1185">Reference proteome</keyword>
<evidence type="ECO:0000313" key="1">
    <source>
        <dbReference type="EMBL" id="KAE9538931.1"/>
    </source>
</evidence>
<comment type="caution">
    <text evidence="1">The sequence shown here is derived from an EMBL/GenBank/DDBJ whole genome shotgun (WGS) entry which is preliminary data.</text>
</comment>